<evidence type="ECO:0000313" key="2">
    <source>
        <dbReference type="Proteomes" id="UP000664859"/>
    </source>
</evidence>
<name>A0A835ZCS4_9STRA</name>
<gene>
    <name evidence="1" type="ORF">JKP88DRAFT_251653</name>
</gene>
<dbReference type="EMBL" id="JAFCMP010000021">
    <property type="protein sequence ID" value="KAG5191325.1"/>
    <property type="molecule type" value="Genomic_DNA"/>
</dbReference>
<accession>A0A835ZCS4</accession>
<reference evidence="1" key="1">
    <citation type="submission" date="2021-02" db="EMBL/GenBank/DDBJ databases">
        <title>First Annotated Genome of the Yellow-green Alga Tribonema minus.</title>
        <authorList>
            <person name="Mahan K.M."/>
        </authorList>
    </citation>
    <scope>NUCLEOTIDE SEQUENCE</scope>
    <source>
        <strain evidence="1">UTEX B ZZ1240</strain>
    </source>
</reference>
<dbReference type="Proteomes" id="UP000664859">
    <property type="component" value="Unassembled WGS sequence"/>
</dbReference>
<evidence type="ECO:0000313" key="1">
    <source>
        <dbReference type="EMBL" id="KAG5191325.1"/>
    </source>
</evidence>
<protein>
    <submittedName>
        <fullName evidence="1">Uncharacterized protein</fullName>
    </submittedName>
</protein>
<sequence length="277" mass="28191">MTLTIVPSTSIVNVNIYGGSTGSIGATTVSGGASPYIFAWTSSTGATAISDTTAGAKTSLKAGTYRITVTDNVAATAYYIYTITQSAQLVLTPGTITHATAEGTATGAIGSTTVTGGVTPYVVAWSTTTGGTTISSASAIAHVSLLPATYRITVTDSLGASAYHDYVVVVQSYTGLTIVPGDVTEYVHDGKNLADIAASTVTGGDGAYIVKWTSPVHGTAITTATLGAKTKLRASGNYTLTVIDGSGLGATHKFIIDLEPKLYHHSTGWSEHSPLRG</sequence>
<proteinExistence type="predicted"/>
<comment type="caution">
    <text evidence="1">The sequence shown here is derived from an EMBL/GenBank/DDBJ whole genome shotgun (WGS) entry which is preliminary data.</text>
</comment>
<keyword evidence="2" id="KW-1185">Reference proteome</keyword>
<organism evidence="1 2">
    <name type="scientific">Tribonema minus</name>
    <dbReference type="NCBI Taxonomy" id="303371"/>
    <lineage>
        <taxon>Eukaryota</taxon>
        <taxon>Sar</taxon>
        <taxon>Stramenopiles</taxon>
        <taxon>Ochrophyta</taxon>
        <taxon>PX clade</taxon>
        <taxon>Xanthophyceae</taxon>
        <taxon>Tribonematales</taxon>
        <taxon>Tribonemataceae</taxon>
        <taxon>Tribonema</taxon>
    </lineage>
</organism>
<dbReference type="AlphaFoldDB" id="A0A835ZCS4"/>